<dbReference type="EMBL" id="JANUCP010000003">
    <property type="protein sequence ID" value="MCS3919622.1"/>
    <property type="molecule type" value="Genomic_DNA"/>
</dbReference>
<dbReference type="Proteomes" id="UP001204798">
    <property type="component" value="Unassembled WGS sequence"/>
</dbReference>
<accession>A0ABT2ENW2</accession>
<evidence type="ECO:0000259" key="1">
    <source>
        <dbReference type="Pfam" id="PF18480"/>
    </source>
</evidence>
<sequence>MRLLEAEGYQVLRARDAGLATASDEDLLAFAYQNGYTLITRDKGFGQFVFSRDEPHSGIILLRIEPKTLTEVHKELLRFLREHTESEIRCLFVVIEPGRHRIRRRGG</sequence>
<dbReference type="InterPro" id="IPR041049">
    <property type="entry name" value="DUF5615"/>
</dbReference>
<proteinExistence type="predicted"/>
<gene>
    <name evidence="2" type="ORF">M2350_002035</name>
</gene>
<name>A0ABT2ENW2_9BACT</name>
<evidence type="ECO:0000313" key="3">
    <source>
        <dbReference type="Proteomes" id="UP001204798"/>
    </source>
</evidence>
<feature type="domain" description="DUF5615" evidence="1">
    <location>
        <begin position="2"/>
        <end position="96"/>
    </location>
</feature>
<dbReference type="Pfam" id="PF18480">
    <property type="entry name" value="DUF5615"/>
    <property type="match status" value="1"/>
</dbReference>
<organism evidence="2 3">
    <name type="scientific">Candidatus Fervidibacter sacchari</name>
    <dbReference type="NCBI Taxonomy" id="1448929"/>
    <lineage>
        <taxon>Bacteria</taxon>
        <taxon>Candidatus Fervidibacterota</taxon>
        <taxon>Candidatus Fervidibacter</taxon>
    </lineage>
</organism>
<reference evidence="2 3" key="1">
    <citation type="submission" date="2022-08" db="EMBL/GenBank/DDBJ databases">
        <title>Bacterial and archaeal communities from various locations to study Microbial Dark Matter (Phase II).</title>
        <authorList>
            <person name="Stepanauskas R."/>
        </authorList>
    </citation>
    <scope>NUCLEOTIDE SEQUENCE [LARGE SCALE GENOMIC DNA]</scope>
    <source>
        <strain evidence="2 3">PD1</strain>
    </source>
</reference>
<keyword evidence="3" id="KW-1185">Reference proteome</keyword>
<protein>
    <submittedName>
        <fullName evidence="2">Nuclease of putative toxin-antitoxin system</fullName>
    </submittedName>
</protein>
<evidence type="ECO:0000313" key="2">
    <source>
        <dbReference type="EMBL" id="MCS3919622.1"/>
    </source>
</evidence>
<comment type="caution">
    <text evidence="2">The sequence shown here is derived from an EMBL/GenBank/DDBJ whole genome shotgun (WGS) entry which is preliminary data.</text>
</comment>